<dbReference type="CDD" id="cd00037">
    <property type="entry name" value="CLECT"/>
    <property type="match status" value="1"/>
</dbReference>
<feature type="domain" description="C-type lectin" evidence="3">
    <location>
        <begin position="41"/>
        <end position="155"/>
    </location>
</feature>
<dbReference type="EMBL" id="JAINUG010000125">
    <property type="protein sequence ID" value="KAJ8394530.1"/>
    <property type="molecule type" value="Genomic_DNA"/>
</dbReference>
<keyword evidence="2" id="KW-0732">Signal</keyword>
<dbReference type="SUPFAM" id="SSF56436">
    <property type="entry name" value="C-type lectin-like"/>
    <property type="match status" value="1"/>
</dbReference>
<feature type="signal peptide" evidence="2">
    <location>
        <begin position="1"/>
        <end position="28"/>
    </location>
</feature>
<dbReference type="InterPro" id="IPR016187">
    <property type="entry name" value="CTDL_fold"/>
</dbReference>
<dbReference type="AlphaFoldDB" id="A0AAD7WFC6"/>
<proteinExistence type="predicted"/>
<evidence type="ECO:0000256" key="2">
    <source>
        <dbReference type="SAM" id="SignalP"/>
    </source>
</evidence>
<accession>A0AAD7WFC6</accession>
<gene>
    <name evidence="4" type="ORF">AAFF_G00045400</name>
</gene>
<dbReference type="PANTHER" id="PTHR22803">
    <property type="entry name" value="MANNOSE, PHOSPHOLIPASE, LECTIN RECEPTOR RELATED"/>
    <property type="match status" value="1"/>
</dbReference>
<comment type="caution">
    <text evidence="4">The sequence shown here is derived from an EMBL/GenBank/DDBJ whole genome shotgun (WGS) entry which is preliminary data.</text>
</comment>
<feature type="chain" id="PRO_5042036223" description="C-type lectin domain-containing protein" evidence="2">
    <location>
        <begin position="29"/>
        <end position="243"/>
    </location>
</feature>
<evidence type="ECO:0000313" key="4">
    <source>
        <dbReference type="EMBL" id="KAJ8394530.1"/>
    </source>
</evidence>
<sequence length="243" mass="27218">MESKKRFRLIPFLCTIVAFALYCERCYAGDCPADGRTWVPFGQSCYHFVHGEENRPQAYTLDTAKATCRGYELLSVRNAEENQFIIEYSPQVWKGNINVWLGLYFNTDNDTFMWHDNTGVEYVNWEGSGVDSGLSPVDVCAALHSSTGKWEQVSCLEDVENGVVCEAAQESINEKAGNSPMLTALVALSVLVILGVSAVLWFFHQRQNFSSSMFTAFEYHPPFRSPTSDVAALVDSEETDEMA</sequence>
<dbReference type="PROSITE" id="PS50041">
    <property type="entry name" value="C_TYPE_LECTIN_2"/>
    <property type="match status" value="1"/>
</dbReference>
<keyword evidence="1" id="KW-0812">Transmembrane</keyword>
<dbReference type="InterPro" id="IPR016186">
    <property type="entry name" value="C-type_lectin-like/link_sf"/>
</dbReference>
<keyword evidence="5" id="KW-1185">Reference proteome</keyword>
<evidence type="ECO:0000313" key="5">
    <source>
        <dbReference type="Proteomes" id="UP001221898"/>
    </source>
</evidence>
<name>A0AAD7WFC6_9TELE</name>
<organism evidence="4 5">
    <name type="scientific">Aldrovandia affinis</name>
    <dbReference type="NCBI Taxonomy" id="143900"/>
    <lineage>
        <taxon>Eukaryota</taxon>
        <taxon>Metazoa</taxon>
        <taxon>Chordata</taxon>
        <taxon>Craniata</taxon>
        <taxon>Vertebrata</taxon>
        <taxon>Euteleostomi</taxon>
        <taxon>Actinopterygii</taxon>
        <taxon>Neopterygii</taxon>
        <taxon>Teleostei</taxon>
        <taxon>Notacanthiformes</taxon>
        <taxon>Halosauridae</taxon>
        <taxon>Aldrovandia</taxon>
    </lineage>
</organism>
<evidence type="ECO:0000256" key="1">
    <source>
        <dbReference type="SAM" id="Phobius"/>
    </source>
</evidence>
<keyword evidence="1" id="KW-0472">Membrane</keyword>
<dbReference type="Gene3D" id="3.10.100.10">
    <property type="entry name" value="Mannose-Binding Protein A, subunit A"/>
    <property type="match status" value="1"/>
</dbReference>
<protein>
    <recommendedName>
        <fullName evidence="3">C-type lectin domain-containing protein</fullName>
    </recommendedName>
</protein>
<feature type="transmembrane region" description="Helical" evidence="1">
    <location>
        <begin position="181"/>
        <end position="203"/>
    </location>
</feature>
<evidence type="ECO:0000259" key="3">
    <source>
        <dbReference type="PROSITE" id="PS50041"/>
    </source>
</evidence>
<dbReference type="Proteomes" id="UP001221898">
    <property type="component" value="Unassembled WGS sequence"/>
</dbReference>
<keyword evidence="1" id="KW-1133">Transmembrane helix</keyword>
<dbReference type="Pfam" id="PF00059">
    <property type="entry name" value="Lectin_C"/>
    <property type="match status" value="1"/>
</dbReference>
<dbReference type="InterPro" id="IPR050111">
    <property type="entry name" value="C-type_lectin/snaclec_domain"/>
</dbReference>
<dbReference type="SMART" id="SM00034">
    <property type="entry name" value="CLECT"/>
    <property type="match status" value="1"/>
</dbReference>
<dbReference type="InterPro" id="IPR001304">
    <property type="entry name" value="C-type_lectin-like"/>
</dbReference>
<reference evidence="4" key="1">
    <citation type="journal article" date="2023" name="Science">
        <title>Genome structures resolve the early diversification of teleost fishes.</title>
        <authorList>
            <person name="Parey E."/>
            <person name="Louis A."/>
            <person name="Montfort J."/>
            <person name="Bouchez O."/>
            <person name="Roques C."/>
            <person name="Iampietro C."/>
            <person name="Lluch J."/>
            <person name="Castinel A."/>
            <person name="Donnadieu C."/>
            <person name="Desvignes T."/>
            <person name="Floi Bucao C."/>
            <person name="Jouanno E."/>
            <person name="Wen M."/>
            <person name="Mejri S."/>
            <person name="Dirks R."/>
            <person name="Jansen H."/>
            <person name="Henkel C."/>
            <person name="Chen W.J."/>
            <person name="Zahm M."/>
            <person name="Cabau C."/>
            <person name="Klopp C."/>
            <person name="Thompson A.W."/>
            <person name="Robinson-Rechavi M."/>
            <person name="Braasch I."/>
            <person name="Lecointre G."/>
            <person name="Bobe J."/>
            <person name="Postlethwait J.H."/>
            <person name="Berthelot C."/>
            <person name="Roest Crollius H."/>
            <person name="Guiguen Y."/>
        </authorList>
    </citation>
    <scope>NUCLEOTIDE SEQUENCE</scope>
    <source>
        <strain evidence="4">NC1722</strain>
    </source>
</reference>